<dbReference type="GO" id="GO:0008654">
    <property type="term" value="P:phospholipid biosynthetic process"/>
    <property type="evidence" value="ECO:0007669"/>
    <property type="project" value="UniProtKB-UniRule"/>
</dbReference>
<keyword evidence="8 10" id="KW-0594">Phospholipid biosynthesis</keyword>
<keyword evidence="1 10" id="KW-1003">Cell membrane</keyword>
<evidence type="ECO:0000313" key="11">
    <source>
        <dbReference type="EMBL" id="HGW60725.1"/>
    </source>
</evidence>
<name>A0A7C4U379_9BACT</name>
<feature type="transmembrane region" description="Helical" evidence="10">
    <location>
        <begin position="173"/>
        <end position="200"/>
    </location>
</feature>
<dbReference type="HAMAP" id="MF_01043">
    <property type="entry name" value="PlsY"/>
    <property type="match status" value="1"/>
</dbReference>
<evidence type="ECO:0000256" key="10">
    <source>
        <dbReference type="HAMAP-Rule" id="MF_01043"/>
    </source>
</evidence>
<dbReference type="EC" id="2.3.1.275" evidence="10"/>
<comment type="caution">
    <text evidence="11">The sequence shown here is derived from an EMBL/GenBank/DDBJ whole genome shotgun (WGS) entry which is preliminary data.</text>
</comment>
<evidence type="ECO:0000256" key="8">
    <source>
        <dbReference type="ARBA" id="ARBA00023209"/>
    </source>
</evidence>
<evidence type="ECO:0000256" key="3">
    <source>
        <dbReference type="ARBA" id="ARBA00022679"/>
    </source>
</evidence>
<keyword evidence="6 10" id="KW-0443">Lipid metabolism</keyword>
<keyword evidence="5 10" id="KW-1133">Transmembrane helix</keyword>
<keyword evidence="11" id="KW-0012">Acyltransferase</keyword>
<evidence type="ECO:0000256" key="6">
    <source>
        <dbReference type="ARBA" id="ARBA00023098"/>
    </source>
</evidence>
<comment type="similarity">
    <text evidence="10">Belongs to the PlsY family.</text>
</comment>
<protein>
    <recommendedName>
        <fullName evidence="10">Glycerol-3-phosphate acyltransferase</fullName>
    </recommendedName>
    <alternativeName>
        <fullName evidence="10">Acyl-PO4 G3P acyltransferase</fullName>
    </alternativeName>
    <alternativeName>
        <fullName evidence="10">Acyl-phosphate--glycerol-3-phosphate acyltransferase</fullName>
    </alternativeName>
    <alternativeName>
        <fullName evidence="10">G3P acyltransferase</fullName>
        <shortName evidence="10">GPAT</shortName>
        <ecNumber evidence="10">2.3.1.275</ecNumber>
    </alternativeName>
    <alternativeName>
        <fullName evidence="10">Lysophosphatidic acid synthase</fullName>
        <shortName evidence="10">LPA synthase</shortName>
    </alternativeName>
</protein>
<evidence type="ECO:0000256" key="2">
    <source>
        <dbReference type="ARBA" id="ARBA00022516"/>
    </source>
</evidence>
<organism evidence="11">
    <name type="scientific">Caldisericum exile</name>
    <dbReference type="NCBI Taxonomy" id="693075"/>
    <lineage>
        <taxon>Bacteria</taxon>
        <taxon>Pseudomonadati</taxon>
        <taxon>Caldisericota/Cryosericota group</taxon>
        <taxon>Caldisericota</taxon>
        <taxon>Caldisericia</taxon>
        <taxon>Caldisericales</taxon>
        <taxon>Caldisericaceae</taxon>
        <taxon>Caldisericum</taxon>
    </lineage>
</organism>
<dbReference type="UniPathway" id="UPA00085"/>
<keyword evidence="2 10" id="KW-0444">Lipid biosynthesis</keyword>
<dbReference type="EMBL" id="DTHV01000147">
    <property type="protein sequence ID" value="HGW60725.1"/>
    <property type="molecule type" value="Genomic_DNA"/>
</dbReference>
<keyword evidence="3 10" id="KW-0808">Transferase</keyword>
<evidence type="ECO:0000256" key="1">
    <source>
        <dbReference type="ARBA" id="ARBA00022475"/>
    </source>
</evidence>
<reference evidence="11" key="1">
    <citation type="journal article" date="2020" name="mSystems">
        <title>Genome- and Community-Level Interaction Insights into Carbon Utilization and Element Cycling Functions of Hydrothermarchaeota in Hydrothermal Sediment.</title>
        <authorList>
            <person name="Zhou Z."/>
            <person name="Liu Y."/>
            <person name="Xu W."/>
            <person name="Pan J."/>
            <person name="Luo Z.H."/>
            <person name="Li M."/>
        </authorList>
    </citation>
    <scope>NUCLEOTIDE SEQUENCE [LARGE SCALE GENOMIC DNA]</scope>
    <source>
        <strain evidence="11">SpSt-794</strain>
    </source>
</reference>
<comment type="subcellular location">
    <subcellularLocation>
        <location evidence="10">Cell membrane</location>
        <topology evidence="10">Multi-pass membrane protein</topology>
    </subcellularLocation>
</comment>
<keyword evidence="7 10" id="KW-0472">Membrane</keyword>
<dbReference type="GO" id="GO:0005886">
    <property type="term" value="C:plasma membrane"/>
    <property type="evidence" value="ECO:0007669"/>
    <property type="project" value="UniProtKB-SubCell"/>
</dbReference>
<evidence type="ECO:0000256" key="4">
    <source>
        <dbReference type="ARBA" id="ARBA00022692"/>
    </source>
</evidence>
<dbReference type="PANTHER" id="PTHR30309:SF0">
    <property type="entry name" value="GLYCEROL-3-PHOSPHATE ACYLTRANSFERASE-RELATED"/>
    <property type="match status" value="1"/>
</dbReference>
<dbReference type="InterPro" id="IPR003811">
    <property type="entry name" value="G3P_acylTferase_PlsY"/>
</dbReference>
<comment type="caution">
    <text evidence="10">Lacks conserved residue(s) required for the propagation of feature annotation.</text>
</comment>
<comment type="function">
    <text evidence="10">Catalyzes the transfer of an acyl group from acyl-phosphate (acyl-PO(4)) to glycerol-3-phosphate (G3P) to form lysophosphatidic acid (LPA). This enzyme utilizes acyl-phosphate as fatty acyl donor, but not acyl-CoA or acyl-ACP.</text>
</comment>
<dbReference type="Pfam" id="PF02660">
    <property type="entry name" value="G3P_acyltransf"/>
    <property type="match status" value="1"/>
</dbReference>
<feature type="transmembrane region" description="Helical" evidence="10">
    <location>
        <begin position="134"/>
        <end position="153"/>
    </location>
</feature>
<evidence type="ECO:0000256" key="5">
    <source>
        <dbReference type="ARBA" id="ARBA00022989"/>
    </source>
</evidence>
<dbReference type="AlphaFoldDB" id="A0A7C4U379"/>
<dbReference type="SMART" id="SM01207">
    <property type="entry name" value="G3P_acyltransf"/>
    <property type="match status" value="1"/>
</dbReference>
<dbReference type="GO" id="GO:0043772">
    <property type="term" value="F:acyl-phosphate glycerol-3-phosphate acyltransferase activity"/>
    <property type="evidence" value="ECO:0007669"/>
    <property type="project" value="UniProtKB-UniRule"/>
</dbReference>
<accession>A0A7C4U379</accession>
<keyword evidence="4 10" id="KW-0812">Transmembrane</keyword>
<dbReference type="PANTHER" id="PTHR30309">
    <property type="entry name" value="INNER MEMBRANE PROTEIN YGIH"/>
    <property type="match status" value="1"/>
</dbReference>
<gene>
    <name evidence="10" type="primary">plsY</name>
    <name evidence="11" type="ORF">ENV82_04780</name>
</gene>
<keyword evidence="9 10" id="KW-1208">Phospholipid metabolism</keyword>
<comment type="catalytic activity">
    <reaction evidence="10">
        <text>an acyl phosphate + sn-glycerol 3-phosphate = a 1-acyl-sn-glycero-3-phosphate + phosphate</text>
        <dbReference type="Rhea" id="RHEA:34075"/>
        <dbReference type="ChEBI" id="CHEBI:43474"/>
        <dbReference type="ChEBI" id="CHEBI:57597"/>
        <dbReference type="ChEBI" id="CHEBI:57970"/>
        <dbReference type="ChEBI" id="CHEBI:59918"/>
        <dbReference type="EC" id="2.3.1.275"/>
    </reaction>
</comment>
<comment type="pathway">
    <text evidence="10">Lipid metabolism; phospholipid metabolism.</text>
</comment>
<sequence length="218" mass="24913">MNFLNLMLKFNMSIFCLCMLFSALGYVIGSANSAIIITKLLYRKDIRFFGDGNAGTTNVFENINKFVGITVFCIDFLKGMISYHLALQPFFDDNYQAIIMSSVILGHDFPLFFELRGGTGITSLLGGIFAIDRNLALLVFSFFTFMFFVMNLLHLKIFGFNYLEESEALSFLFAIYLIFLRSTNILAKKYFLISLTIIVFKHRYRVLNMLRSKGAIKG</sequence>
<evidence type="ECO:0000256" key="7">
    <source>
        <dbReference type="ARBA" id="ARBA00023136"/>
    </source>
</evidence>
<evidence type="ECO:0000256" key="9">
    <source>
        <dbReference type="ARBA" id="ARBA00023264"/>
    </source>
</evidence>
<comment type="subunit">
    <text evidence="10">Probably interacts with PlsX.</text>
</comment>
<proteinExistence type="inferred from homology"/>